<name>A0AAE1LV01_9NEOP</name>
<reference evidence="1" key="2">
    <citation type="journal article" date="2023" name="BMC Genomics">
        <title>Pest status, molecular evolution, and epigenetic factors derived from the genome assembly of Frankliniella fusca, a thysanopteran phytovirus vector.</title>
        <authorList>
            <person name="Catto M.A."/>
            <person name="Labadie P.E."/>
            <person name="Jacobson A.L."/>
            <person name="Kennedy G.G."/>
            <person name="Srinivasan R."/>
            <person name="Hunt B.G."/>
        </authorList>
    </citation>
    <scope>NUCLEOTIDE SEQUENCE</scope>
    <source>
        <strain evidence="1">PL_HMW_Pooled</strain>
    </source>
</reference>
<proteinExistence type="predicted"/>
<dbReference type="AlphaFoldDB" id="A0AAE1LV01"/>
<sequence>MHRSKEGAALSLCTKHHDIPLLKINDPSELEDLRCTDLTQQWGKLKKAVLSEFEAKPLSEFCHFTPPVPIYSSGIPVVSDEEAANFANFIIEGATKSEVYLHSRGARAAASIINCVSDPIATEVVSGIKATGGRQTD</sequence>
<organism evidence="1 2">
    <name type="scientific">Frankliniella fusca</name>
    <dbReference type="NCBI Taxonomy" id="407009"/>
    <lineage>
        <taxon>Eukaryota</taxon>
        <taxon>Metazoa</taxon>
        <taxon>Ecdysozoa</taxon>
        <taxon>Arthropoda</taxon>
        <taxon>Hexapoda</taxon>
        <taxon>Insecta</taxon>
        <taxon>Pterygota</taxon>
        <taxon>Neoptera</taxon>
        <taxon>Paraneoptera</taxon>
        <taxon>Thysanoptera</taxon>
        <taxon>Terebrantia</taxon>
        <taxon>Thripoidea</taxon>
        <taxon>Thripidae</taxon>
        <taxon>Frankliniella</taxon>
    </lineage>
</organism>
<dbReference type="EMBL" id="JAHWGI010001443">
    <property type="protein sequence ID" value="KAK3933048.1"/>
    <property type="molecule type" value="Genomic_DNA"/>
</dbReference>
<comment type="caution">
    <text evidence="1">The sequence shown here is derived from an EMBL/GenBank/DDBJ whole genome shotgun (WGS) entry which is preliminary data.</text>
</comment>
<protein>
    <submittedName>
        <fullName evidence="1">UDP-N-acetylmuramoylalanine--D-glutamate ligase</fullName>
    </submittedName>
</protein>
<keyword evidence="1" id="KW-0436">Ligase</keyword>
<keyword evidence="2" id="KW-1185">Reference proteome</keyword>
<gene>
    <name evidence="1" type="ORF">KUF71_017309</name>
</gene>
<accession>A0AAE1LV01</accession>
<dbReference type="GO" id="GO:0016874">
    <property type="term" value="F:ligase activity"/>
    <property type="evidence" value="ECO:0007669"/>
    <property type="project" value="UniProtKB-KW"/>
</dbReference>
<evidence type="ECO:0000313" key="2">
    <source>
        <dbReference type="Proteomes" id="UP001219518"/>
    </source>
</evidence>
<evidence type="ECO:0000313" key="1">
    <source>
        <dbReference type="EMBL" id="KAK3933048.1"/>
    </source>
</evidence>
<dbReference type="Proteomes" id="UP001219518">
    <property type="component" value="Unassembled WGS sequence"/>
</dbReference>
<reference evidence="1" key="1">
    <citation type="submission" date="2021-07" db="EMBL/GenBank/DDBJ databases">
        <authorList>
            <person name="Catto M.A."/>
            <person name="Jacobson A."/>
            <person name="Kennedy G."/>
            <person name="Labadie P."/>
            <person name="Hunt B.G."/>
            <person name="Srinivasan R."/>
        </authorList>
    </citation>
    <scope>NUCLEOTIDE SEQUENCE</scope>
    <source>
        <strain evidence="1">PL_HMW_Pooled</strain>
        <tissue evidence="1">Head</tissue>
    </source>
</reference>